<feature type="chain" id="PRO_5047546477" description="Oxidoreductase molybdopterin-binding domain-containing protein" evidence="2">
    <location>
        <begin position="30"/>
        <end position="294"/>
    </location>
</feature>
<comment type="caution">
    <text evidence="4">The sequence shown here is derived from an EMBL/GenBank/DDBJ whole genome shotgun (WGS) entry which is preliminary data.</text>
</comment>
<evidence type="ECO:0000313" key="5">
    <source>
        <dbReference type="Proteomes" id="UP000253817"/>
    </source>
</evidence>
<dbReference type="Gene3D" id="3.90.420.10">
    <property type="entry name" value="Oxidoreductase, molybdopterin-binding domain"/>
    <property type="match status" value="1"/>
</dbReference>
<dbReference type="RefSeq" id="WP_114544754.1">
    <property type="nucleotide sequence ID" value="NZ_PPTT01000001.1"/>
</dbReference>
<evidence type="ECO:0000259" key="3">
    <source>
        <dbReference type="Pfam" id="PF00174"/>
    </source>
</evidence>
<dbReference type="InterPro" id="IPR000572">
    <property type="entry name" value="OxRdtase_Mopterin-bd_dom"/>
</dbReference>
<protein>
    <recommendedName>
        <fullName evidence="3">Oxidoreductase molybdopterin-binding domain-containing protein</fullName>
    </recommendedName>
</protein>
<dbReference type="Proteomes" id="UP000253817">
    <property type="component" value="Unassembled WGS sequence"/>
</dbReference>
<name>A0ABX9HPQ1_9ACTN</name>
<evidence type="ECO:0000256" key="2">
    <source>
        <dbReference type="SAM" id="SignalP"/>
    </source>
</evidence>
<accession>A0ABX9HPQ1</accession>
<dbReference type="EMBL" id="PPTT01000001">
    <property type="protein sequence ID" value="RDB71807.1"/>
    <property type="molecule type" value="Genomic_DNA"/>
</dbReference>
<keyword evidence="2" id="KW-0732">Signal</keyword>
<organism evidence="4 5">
    <name type="scientific">Eggerthella sinensis</name>
    <dbReference type="NCBI Taxonomy" id="242230"/>
    <lineage>
        <taxon>Bacteria</taxon>
        <taxon>Bacillati</taxon>
        <taxon>Actinomycetota</taxon>
        <taxon>Coriobacteriia</taxon>
        <taxon>Eggerthellales</taxon>
        <taxon>Eggerthellaceae</taxon>
        <taxon>Eggerthella</taxon>
    </lineage>
</organism>
<feature type="domain" description="Oxidoreductase molybdopterin-binding" evidence="3">
    <location>
        <begin position="131"/>
        <end position="266"/>
    </location>
</feature>
<sequence>MKTKSSAVWGVAAASAMMLGVCGGSVAEAAGWDGAQAGAGAASDGAAGTAARAESAATATATVDPASQVVRLDTVQGRLSYGQGAVDSVDDIARVFKKAPAYLCGASSEQLAVRGEADSASAAGEAAVANELTVTGDVQHVFAAPLDDLASDDDHPVVLGCSCGGNPADGRASVSAEVTGVTIRSLLERAQVSEGANTIVFTSRDGYETALPLSYVTQRHSLIVYAVNGEAVDNAMGGSNQLWLGSTSARYFVRDVASIELRTQETPPPAPGSAAARDQAKNVPNASVLEGRSA</sequence>
<dbReference type="SUPFAM" id="SSF56524">
    <property type="entry name" value="Oxidoreductase molybdopterin-binding domain"/>
    <property type="match status" value="1"/>
</dbReference>
<feature type="signal peptide" evidence="2">
    <location>
        <begin position="1"/>
        <end position="29"/>
    </location>
</feature>
<dbReference type="Pfam" id="PF00174">
    <property type="entry name" value="Oxidored_molyb"/>
    <property type="match status" value="1"/>
</dbReference>
<evidence type="ECO:0000256" key="1">
    <source>
        <dbReference type="SAM" id="MobiDB-lite"/>
    </source>
</evidence>
<gene>
    <name evidence="4" type="ORF">C1876_00445</name>
</gene>
<reference evidence="4 5" key="1">
    <citation type="journal article" date="2018" name="Elife">
        <title>Discovery and characterization of a prevalent human gut bacterial enzyme sufficient for the inactivation of a family of plant toxins.</title>
        <authorList>
            <person name="Koppel N."/>
            <person name="Bisanz J.E."/>
            <person name="Pandelia M.E."/>
            <person name="Turnbaugh P.J."/>
            <person name="Balskus E.P."/>
        </authorList>
    </citation>
    <scope>NUCLEOTIDE SEQUENCE [LARGE SCALE GENOMIC DNA]</scope>
    <source>
        <strain evidence="4 5">DSM 16107</strain>
    </source>
</reference>
<dbReference type="InterPro" id="IPR036374">
    <property type="entry name" value="OxRdtase_Mopterin-bd_sf"/>
</dbReference>
<proteinExistence type="predicted"/>
<feature type="region of interest" description="Disordered" evidence="1">
    <location>
        <begin position="262"/>
        <end position="294"/>
    </location>
</feature>
<evidence type="ECO:0000313" key="4">
    <source>
        <dbReference type="EMBL" id="RDB71807.1"/>
    </source>
</evidence>
<keyword evidence="5" id="KW-1185">Reference proteome</keyword>